<keyword evidence="2" id="KW-0449">Lipoprotein</keyword>
<accession>A0A212JTE9</accession>
<protein>
    <submittedName>
        <fullName evidence="2">Putative Lipoprotein</fullName>
    </submittedName>
</protein>
<gene>
    <name evidence="2" type="ORF">KL86DPRO_20018</name>
</gene>
<dbReference type="AlphaFoldDB" id="A0A212JTE9"/>
<evidence type="ECO:0000313" key="2">
    <source>
        <dbReference type="EMBL" id="SBW02706.1"/>
    </source>
</evidence>
<dbReference type="Gene3D" id="3.40.50.10610">
    <property type="entry name" value="ABC-type transport auxiliary lipoprotein component"/>
    <property type="match status" value="1"/>
</dbReference>
<feature type="chain" id="PRO_5012035723" evidence="1">
    <location>
        <begin position="40"/>
        <end position="251"/>
    </location>
</feature>
<feature type="signal peptide" evidence="1">
    <location>
        <begin position="1"/>
        <end position="39"/>
    </location>
</feature>
<dbReference type="EMBL" id="FLUQ01000002">
    <property type="protein sequence ID" value="SBW02706.1"/>
    <property type="molecule type" value="Genomic_DNA"/>
</dbReference>
<keyword evidence="1" id="KW-0732">Signal</keyword>
<name>A0A212JTE9_9DELT</name>
<proteinExistence type="predicted"/>
<organism evidence="2">
    <name type="scientific">uncultured delta proteobacterium</name>
    <dbReference type="NCBI Taxonomy" id="34034"/>
    <lineage>
        <taxon>Bacteria</taxon>
        <taxon>Deltaproteobacteria</taxon>
        <taxon>environmental samples</taxon>
    </lineage>
</organism>
<reference evidence="2" key="1">
    <citation type="submission" date="2016-04" db="EMBL/GenBank/DDBJ databases">
        <authorList>
            <person name="Evans L.H."/>
            <person name="Alamgir A."/>
            <person name="Owens N."/>
            <person name="Weber N.D."/>
            <person name="Virtaneva K."/>
            <person name="Barbian K."/>
            <person name="Babar A."/>
            <person name="Rosenke K."/>
        </authorList>
    </citation>
    <scope>NUCLEOTIDE SEQUENCE</scope>
    <source>
        <strain evidence="2">86</strain>
    </source>
</reference>
<sequence>MLIHSVHHNRSHTARRFFSCFLLCLALVLPAFVSGCAYVDDRVNFDLTGQTVVYRDQWARRDPPSVYVQPAEVADSQLTALFVPFRVTQPITDPEIIGYTQARVVWQTWLAKRLFSVMEFDANQGPFRRDRAIAAARARGADVVIGGFVTYYYAGGSEADSQVALQVEIYDTASGQLIWSMAQSALMPARMVNDYIVFSTETRAPSDPMFALARTIAEDMGNIIGRWAQPVDGPRFEVEGGPKPQPMKSSF</sequence>
<evidence type="ECO:0000256" key="1">
    <source>
        <dbReference type="SAM" id="SignalP"/>
    </source>
</evidence>